<evidence type="ECO:0000256" key="1">
    <source>
        <dbReference type="SAM" id="Coils"/>
    </source>
</evidence>
<gene>
    <name evidence="3" type="ORF">STSP2_02203</name>
</gene>
<accession>A0A1U9NMR0</accession>
<protein>
    <submittedName>
        <fullName evidence="3">Uncharacterized protein</fullName>
    </submittedName>
</protein>
<dbReference type="KEGG" id="alus:STSP2_02203"/>
<organism evidence="3 4">
    <name type="scientific">Anaerohalosphaera lusitana</name>
    <dbReference type="NCBI Taxonomy" id="1936003"/>
    <lineage>
        <taxon>Bacteria</taxon>
        <taxon>Pseudomonadati</taxon>
        <taxon>Planctomycetota</taxon>
        <taxon>Phycisphaerae</taxon>
        <taxon>Sedimentisphaerales</taxon>
        <taxon>Anaerohalosphaeraceae</taxon>
        <taxon>Anaerohalosphaera</taxon>
    </lineage>
</organism>
<feature type="region of interest" description="Disordered" evidence="2">
    <location>
        <begin position="22"/>
        <end position="49"/>
    </location>
</feature>
<dbReference type="STRING" id="1936003.STSP2_02203"/>
<feature type="region of interest" description="Disordered" evidence="2">
    <location>
        <begin position="55"/>
        <end position="74"/>
    </location>
</feature>
<name>A0A1U9NMR0_9BACT</name>
<evidence type="ECO:0000256" key="2">
    <source>
        <dbReference type="SAM" id="MobiDB-lite"/>
    </source>
</evidence>
<feature type="compositionally biased region" description="Basic and acidic residues" evidence="2">
    <location>
        <begin position="25"/>
        <end position="49"/>
    </location>
</feature>
<dbReference type="AlphaFoldDB" id="A0A1U9NMR0"/>
<dbReference type="RefSeq" id="WP_169853141.1">
    <property type="nucleotide sequence ID" value="NZ_CP019791.1"/>
</dbReference>
<feature type="region of interest" description="Disordered" evidence="2">
    <location>
        <begin position="86"/>
        <end position="119"/>
    </location>
</feature>
<keyword evidence="1" id="KW-0175">Coiled coil</keyword>
<dbReference type="EMBL" id="CP019791">
    <property type="protein sequence ID" value="AQT69024.1"/>
    <property type="molecule type" value="Genomic_DNA"/>
</dbReference>
<evidence type="ECO:0000313" key="4">
    <source>
        <dbReference type="Proteomes" id="UP000189674"/>
    </source>
</evidence>
<feature type="coiled-coil region" evidence="1">
    <location>
        <begin position="203"/>
        <end position="278"/>
    </location>
</feature>
<evidence type="ECO:0000313" key="3">
    <source>
        <dbReference type="EMBL" id="AQT69024.1"/>
    </source>
</evidence>
<proteinExistence type="predicted"/>
<dbReference type="Proteomes" id="UP000189674">
    <property type="component" value="Chromosome"/>
</dbReference>
<sequence>MSNSHKLSLIIFAVVTLTLPAWGEDGPRVDRPERDWRAGERGPGDMESRIDQWLERLGESQPERARELRRLRESNPDQFMAEMRDEFGRQREGLGRGQGPERDMRGRGRGPGDEERGRGFRERARWHFERDQERYFEWLDENYPAEAERLRNLREKSPDDYFEEYRKSRKEYGGIMDMERRNPELAEVLMEDIKLQQERDALLKNLKTAGEEEKEQINAELRDIVERRFDLILQKKELRYKELLERLERLKNAVEKQKAQLEELNEQKQKNIEKRMKELLGQTESLDWD</sequence>
<reference evidence="4" key="1">
    <citation type="submission" date="2017-02" db="EMBL/GenBank/DDBJ databases">
        <title>Comparative genomics and description of representatives of a novel lineage of planctomycetes thriving in anoxic sediments.</title>
        <authorList>
            <person name="Spring S."/>
            <person name="Bunk B."/>
            <person name="Sproer C."/>
        </authorList>
    </citation>
    <scope>NUCLEOTIDE SEQUENCE [LARGE SCALE GENOMIC DNA]</scope>
    <source>
        <strain evidence="4">ST-NAGAB-D1</strain>
    </source>
</reference>
<keyword evidence="4" id="KW-1185">Reference proteome</keyword>